<evidence type="ECO:0000259" key="13">
    <source>
        <dbReference type="PROSITE" id="PS52002"/>
    </source>
</evidence>
<comment type="subcellular location">
    <subcellularLocation>
        <location evidence="2">Cytoplasm</location>
    </subcellularLocation>
    <subcellularLocation>
        <location evidence="1 11">Nucleus</location>
    </subcellularLocation>
</comment>
<dbReference type="InterPro" id="IPR001163">
    <property type="entry name" value="Sm_dom_euk/arc"/>
</dbReference>
<organism evidence="14 15">
    <name type="scientific">Geodia barretti</name>
    <name type="common">Barrett's horny sponge</name>
    <dbReference type="NCBI Taxonomy" id="519541"/>
    <lineage>
        <taxon>Eukaryota</taxon>
        <taxon>Metazoa</taxon>
        <taxon>Porifera</taxon>
        <taxon>Demospongiae</taxon>
        <taxon>Heteroscleromorpha</taxon>
        <taxon>Tetractinellida</taxon>
        <taxon>Astrophorina</taxon>
        <taxon>Geodiidae</taxon>
        <taxon>Geodia</taxon>
    </lineage>
</organism>
<keyword evidence="4" id="KW-0963">Cytoplasm</keyword>
<dbReference type="InterPro" id="IPR017131">
    <property type="entry name" value="snRNP-assoc_SmB/SmN"/>
</dbReference>
<feature type="compositionally biased region" description="Gly residues" evidence="12">
    <location>
        <begin position="95"/>
        <end position="109"/>
    </location>
</feature>
<protein>
    <recommendedName>
        <fullName evidence="11">Small nuclear ribonucleoprotein-associated protein</fullName>
    </recommendedName>
</protein>
<evidence type="ECO:0000313" key="15">
    <source>
        <dbReference type="Proteomes" id="UP001174909"/>
    </source>
</evidence>
<dbReference type="GO" id="GO:0003723">
    <property type="term" value="F:RNA binding"/>
    <property type="evidence" value="ECO:0007669"/>
    <property type="project" value="UniProtKB-KW"/>
</dbReference>
<evidence type="ECO:0000256" key="2">
    <source>
        <dbReference type="ARBA" id="ARBA00004496"/>
    </source>
</evidence>
<dbReference type="GO" id="GO:0005682">
    <property type="term" value="C:U5 snRNP"/>
    <property type="evidence" value="ECO:0007669"/>
    <property type="project" value="TreeGrafter"/>
</dbReference>
<dbReference type="PROSITE" id="PS52002">
    <property type="entry name" value="SM"/>
    <property type="match status" value="1"/>
</dbReference>
<reference evidence="14" key="1">
    <citation type="submission" date="2023-03" db="EMBL/GenBank/DDBJ databases">
        <authorList>
            <person name="Steffen K."/>
            <person name="Cardenas P."/>
        </authorList>
    </citation>
    <scope>NUCLEOTIDE SEQUENCE</scope>
</reference>
<dbReference type="GO" id="GO:0005686">
    <property type="term" value="C:U2 snRNP"/>
    <property type="evidence" value="ECO:0007669"/>
    <property type="project" value="TreeGrafter"/>
</dbReference>
<evidence type="ECO:0000256" key="7">
    <source>
        <dbReference type="ARBA" id="ARBA00022884"/>
    </source>
</evidence>
<dbReference type="InterPro" id="IPR010920">
    <property type="entry name" value="LSM_dom_sf"/>
</dbReference>
<evidence type="ECO:0000313" key="14">
    <source>
        <dbReference type="EMBL" id="CAI8026323.1"/>
    </source>
</evidence>
<proteinExistence type="inferred from homology"/>
<dbReference type="SMART" id="SM00651">
    <property type="entry name" value="Sm"/>
    <property type="match status" value="1"/>
</dbReference>
<feature type="region of interest" description="Disordered" evidence="12">
    <location>
        <begin position="77"/>
        <end position="202"/>
    </location>
</feature>
<comment type="caution">
    <text evidence="14">The sequence shown here is derived from an EMBL/GenBank/DDBJ whole genome shotgun (WGS) entry which is preliminary data.</text>
</comment>
<dbReference type="InterPro" id="IPR050914">
    <property type="entry name" value="snRNP_SmB/NAA38-like"/>
</dbReference>
<dbReference type="InterPro" id="IPR047575">
    <property type="entry name" value="Sm"/>
</dbReference>
<keyword evidence="15" id="KW-1185">Reference proteome</keyword>
<evidence type="ECO:0000256" key="1">
    <source>
        <dbReference type="ARBA" id="ARBA00004123"/>
    </source>
</evidence>
<evidence type="ECO:0000256" key="6">
    <source>
        <dbReference type="ARBA" id="ARBA00022737"/>
    </source>
</evidence>
<dbReference type="EMBL" id="CASHTH010002208">
    <property type="protein sequence ID" value="CAI8026323.1"/>
    <property type="molecule type" value="Genomic_DNA"/>
</dbReference>
<evidence type="ECO:0000256" key="4">
    <source>
        <dbReference type="ARBA" id="ARBA00022490"/>
    </source>
</evidence>
<keyword evidence="10 11" id="KW-0687">Ribonucleoprotein</keyword>
<evidence type="ECO:0000256" key="12">
    <source>
        <dbReference type="SAM" id="MobiDB-lite"/>
    </source>
</evidence>
<dbReference type="Proteomes" id="UP001174909">
    <property type="component" value="Unassembled WGS sequence"/>
</dbReference>
<dbReference type="AlphaFoldDB" id="A0AA35SAA6"/>
<keyword evidence="7 11" id="KW-0694">RNA-binding</keyword>
<dbReference type="GO" id="GO:0005687">
    <property type="term" value="C:U4 snRNP"/>
    <property type="evidence" value="ECO:0007669"/>
    <property type="project" value="TreeGrafter"/>
</dbReference>
<keyword evidence="9 11" id="KW-0539">Nucleus</keyword>
<evidence type="ECO:0000256" key="10">
    <source>
        <dbReference type="ARBA" id="ARBA00023274"/>
    </source>
</evidence>
<evidence type="ECO:0000256" key="3">
    <source>
        <dbReference type="ARBA" id="ARBA00009123"/>
    </source>
</evidence>
<evidence type="ECO:0000256" key="11">
    <source>
        <dbReference type="PIRNR" id="PIRNR037187"/>
    </source>
</evidence>
<dbReference type="PANTHER" id="PTHR10701:SF0">
    <property type="entry name" value="SMALL NUCLEAR RIBONUCLEOPROTEIN-ASSOCIATED PROTEIN B"/>
    <property type="match status" value="1"/>
</dbReference>
<keyword evidence="6" id="KW-0677">Repeat</keyword>
<evidence type="ECO:0000256" key="5">
    <source>
        <dbReference type="ARBA" id="ARBA00022664"/>
    </source>
</evidence>
<evidence type="ECO:0000256" key="9">
    <source>
        <dbReference type="ARBA" id="ARBA00023242"/>
    </source>
</evidence>
<comment type="similarity">
    <text evidence="3 11">Belongs to the snRNP SmB/SmN family.</text>
</comment>
<dbReference type="GO" id="GO:0046540">
    <property type="term" value="C:U4/U6 x U5 tri-snRNP complex"/>
    <property type="evidence" value="ECO:0007669"/>
    <property type="project" value="TreeGrafter"/>
</dbReference>
<dbReference type="GO" id="GO:0071013">
    <property type="term" value="C:catalytic step 2 spliceosome"/>
    <property type="evidence" value="ECO:0007669"/>
    <property type="project" value="TreeGrafter"/>
</dbReference>
<dbReference type="PANTHER" id="PTHR10701">
    <property type="entry name" value="SMALL NUCLEAR RIBONUCLEOPROTEIN-ASSOCIATED PROTEIN B AND N"/>
    <property type="match status" value="1"/>
</dbReference>
<name>A0AA35SAA6_GEOBA</name>
<dbReference type="Gene3D" id="2.30.30.100">
    <property type="match status" value="1"/>
</dbReference>
<keyword evidence="8" id="KW-0508">mRNA splicing</keyword>
<evidence type="ECO:0000256" key="8">
    <source>
        <dbReference type="ARBA" id="ARBA00023187"/>
    </source>
</evidence>
<dbReference type="GO" id="GO:0071004">
    <property type="term" value="C:U2-type prespliceosome"/>
    <property type="evidence" value="ECO:0007669"/>
    <property type="project" value="TreeGrafter"/>
</dbReference>
<dbReference type="SUPFAM" id="SSF50182">
    <property type="entry name" value="Sm-like ribonucleoproteins"/>
    <property type="match status" value="1"/>
</dbReference>
<dbReference type="GO" id="GO:0005737">
    <property type="term" value="C:cytoplasm"/>
    <property type="evidence" value="ECO:0007669"/>
    <property type="project" value="UniProtKB-SubCell"/>
</dbReference>
<accession>A0AA35SAA6</accession>
<feature type="domain" description="Sm" evidence="13">
    <location>
        <begin position="3"/>
        <end position="84"/>
    </location>
</feature>
<dbReference type="GO" id="GO:0005685">
    <property type="term" value="C:U1 snRNP"/>
    <property type="evidence" value="ECO:0007669"/>
    <property type="project" value="TreeGrafter"/>
</dbReference>
<dbReference type="Pfam" id="PF01423">
    <property type="entry name" value="LSM"/>
    <property type="match status" value="1"/>
</dbReference>
<keyword evidence="5" id="KW-0507">mRNA processing</keyword>
<dbReference type="GO" id="GO:0000398">
    <property type="term" value="P:mRNA splicing, via spliceosome"/>
    <property type="evidence" value="ECO:0007669"/>
    <property type="project" value="TreeGrafter"/>
</dbReference>
<dbReference type="GO" id="GO:0070990">
    <property type="term" value="F:snRNP binding"/>
    <property type="evidence" value="ECO:0007669"/>
    <property type="project" value="TreeGrafter"/>
</dbReference>
<gene>
    <name evidence="14" type="ORF">GBAR_LOCUS15127</name>
</gene>
<feature type="compositionally biased region" description="Low complexity" evidence="12">
    <location>
        <begin position="183"/>
        <end position="202"/>
    </location>
</feature>
<sequence>MVSGKGKMSQYMQYRMRITLLDGRMFIGTFLAFDRHMNLVLADCEEFRKIKPKNKGPEREEKRSLGLVLLRGMNLVSLTVEGPPPNSDRRKGGKGGHGARPGPGVGRAAGRGVPMHHAGAPAGLTGPVRGVGGPSMQAMAPQGGPGGPVRGHAPFNLPPPGMPPPGMPPPMMGRGGPPPGMPPHGMRGPPGMPHGMRGPPPR</sequence>
<dbReference type="CDD" id="cd01717">
    <property type="entry name" value="Sm_B"/>
    <property type="match status" value="1"/>
</dbReference>
<feature type="compositionally biased region" description="Pro residues" evidence="12">
    <location>
        <begin position="156"/>
        <end position="182"/>
    </location>
</feature>
<dbReference type="PIRSF" id="PIRSF037187">
    <property type="entry name" value="snRNP_SmB/SmN"/>
    <property type="match status" value="1"/>
</dbReference>